<gene>
    <name evidence="1" type="ORF">E2C01_072238</name>
</gene>
<accession>A0A5B7I235</accession>
<dbReference type="OrthoDB" id="347018at2759"/>
<proteinExistence type="predicted"/>
<sequence length="96" mass="11192">METWRQDTMNPLEPCTIQLEVSQQFPEEFRPEQHVSFDDIIPCSAKTNQASVLHIKERVRMFLDLYQDLSGQQGVKEEKAIQRVHGQLQEGPLRLV</sequence>
<keyword evidence="2" id="KW-1185">Reference proteome</keyword>
<dbReference type="AlphaFoldDB" id="A0A5B7I235"/>
<organism evidence="1 2">
    <name type="scientific">Portunus trituberculatus</name>
    <name type="common">Swimming crab</name>
    <name type="synonym">Neptunus trituberculatus</name>
    <dbReference type="NCBI Taxonomy" id="210409"/>
    <lineage>
        <taxon>Eukaryota</taxon>
        <taxon>Metazoa</taxon>
        <taxon>Ecdysozoa</taxon>
        <taxon>Arthropoda</taxon>
        <taxon>Crustacea</taxon>
        <taxon>Multicrustacea</taxon>
        <taxon>Malacostraca</taxon>
        <taxon>Eumalacostraca</taxon>
        <taxon>Eucarida</taxon>
        <taxon>Decapoda</taxon>
        <taxon>Pleocyemata</taxon>
        <taxon>Brachyura</taxon>
        <taxon>Eubrachyura</taxon>
        <taxon>Portunoidea</taxon>
        <taxon>Portunidae</taxon>
        <taxon>Portuninae</taxon>
        <taxon>Portunus</taxon>
    </lineage>
</organism>
<name>A0A5B7I235_PORTR</name>
<dbReference type="Proteomes" id="UP000324222">
    <property type="component" value="Unassembled WGS sequence"/>
</dbReference>
<dbReference type="EMBL" id="VSRR010046701">
    <property type="protein sequence ID" value="MPC77772.1"/>
    <property type="molecule type" value="Genomic_DNA"/>
</dbReference>
<comment type="caution">
    <text evidence="1">The sequence shown here is derived from an EMBL/GenBank/DDBJ whole genome shotgun (WGS) entry which is preliminary data.</text>
</comment>
<evidence type="ECO:0000313" key="2">
    <source>
        <dbReference type="Proteomes" id="UP000324222"/>
    </source>
</evidence>
<evidence type="ECO:0000313" key="1">
    <source>
        <dbReference type="EMBL" id="MPC77772.1"/>
    </source>
</evidence>
<reference evidence="1 2" key="1">
    <citation type="submission" date="2019-05" db="EMBL/GenBank/DDBJ databases">
        <title>Another draft genome of Portunus trituberculatus and its Hox gene families provides insights of decapod evolution.</title>
        <authorList>
            <person name="Jeong J.-H."/>
            <person name="Song I."/>
            <person name="Kim S."/>
            <person name="Choi T."/>
            <person name="Kim D."/>
            <person name="Ryu S."/>
            <person name="Kim W."/>
        </authorList>
    </citation>
    <scope>NUCLEOTIDE SEQUENCE [LARGE SCALE GENOMIC DNA]</scope>
    <source>
        <tissue evidence="1">Muscle</tissue>
    </source>
</reference>
<protein>
    <submittedName>
        <fullName evidence="1">Uncharacterized protein</fullName>
    </submittedName>
</protein>